<protein>
    <recommendedName>
        <fullName evidence="3">Phage protein</fullName>
    </recommendedName>
</protein>
<dbReference type="Proteomes" id="UP000308489">
    <property type="component" value="Chromosome 1"/>
</dbReference>
<dbReference type="KEGG" id="hhw:NCTC503_01282"/>
<gene>
    <name evidence="1" type="ORF">NCTC503_01282</name>
</gene>
<reference evidence="1 2" key="1">
    <citation type="submission" date="2019-05" db="EMBL/GenBank/DDBJ databases">
        <authorList>
            <consortium name="Pathogen Informatics"/>
        </authorList>
    </citation>
    <scope>NUCLEOTIDE SEQUENCE [LARGE SCALE GENOMIC DNA]</scope>
    <source>
        <strain evidence="1 2">NCTC503</strain>
    </source>
</reference>
<dbReference type="OrthoDB" id="2063806at2"/>
<accession>A0A4U9RAM2</accession>
<dbReference type="RefSeq" id="WP_138209953.1">
    <property type="nucleotide sequence ID" value="NZ_CBCRUQ010000020.1"/>
</dbReference>
<evidence type="ECO:0000313" key="1">
    <source>
        <dbReference type="EMBL" id="VTQ88715.1"/>
    </source>
</evidence>
<evidence type="ECO:0008006" key="3">
    <source>
        <dbReference type="Google" id="ProtNLM"/>
    </source>
</evidence>
<organism evidence="1 2">
    <name type="scientific">Hathewaya histolytica</name>
    <name type="common">Clostridium histolyticum</name>
    <dbReference type="NCBI Taxonomy" id="1498"/>
    <lineage>
        <taxon>Bacteria</taxon>
        <taxon>Bacillati</taxon>
        <taxon>Bacillota</taxon>
        <taxon>Clostridia</taxon>
        <taxon>Eubacteriales</taxon>
        <taxon>Clostridiaceae</taxon>
        <taxon>Hathewaya</taxon>
    </lineage>
</organism>
<dbReference type="EMBL" id="LR590481">
    <property type="protein sequence ID" value="VTQ88715.1"/>
    <property type="molecule type" value="Genomic_DNA"/>
</dbReference>
<sequence length="116" mass="12872">MRQSNYKISVGQRDIREIAGDHYVNINIKVRKTDVTDKLKEGVLPAGTTVDPKGKPENGATSFGIVFADVDFNNSKGTEILPVMIHGFVNKAKLKEYTGEEVTEEAIKAMNMIKFL</sequence>
<evidence type="ECO:0000313" key="2">
    <source>
        <dbReference type="Proteomes" id="UP000308489"/>
    </source>
</evidence>
<proteinExistence type="predicted"/>
<keyword evidence="2" id="KW-1185">Reference proteome</keyword>
<name>A0A4U9RAM2_HATHI</name>
<dbReference type="AlphaFoldDB" id="A0A4U9RAM2"/>